<dbReference type="CDD" id="cd18081">
    <property type="entry name" value="RlmH-like"/>
    <property type="match status" value="1"/>
</dbReference>
<dbReference type="InterPro" id="IPR003742">
    <property type="entry name" value="RlmH-like"/>
</dbReference>
<evidence type="ECO:0000313" key="7">
    <source>
        <dbReference type="Proteomes" id="UP001524587"/>
    </source>
</evidence>
<dbReference type="RefSeq" id="WP_422865060.1">
    <property type="nucleotide sequence ID" value="NZ_JAMSKV010000013.1"/>
</dbReference>
<name>A0ABT1W9L4_9PROT</name>
<dbReference type="SUPFAM" id="SSF75217">
    <property type="entry name" value="alpha/beta knot"/>
    <property type="match status" value="1"/>
</dbReference>
<comment type="similarity">
    <text evidence="4 5">Belongs to the RNA methyltransferase RlmH family.</text>
</comment>
<comment type="function">
    <text evidence="5">Specifically methylates the pseudouridine at position 1915 (m3Psi1915) in 23S rRNA.</text>
</comment>
<dbReference type="EMBL" id="JAMSKV010000013">
    <property type="protein sequence ID" value="MCQ8279581.1"/>
    <property type="molecule type" value="Genomic_DNA"/>
</dbReference>
<comment type="caution">
    <text evidence="5">Lacks conserved residue(s) required for the propagation of feature annotation.</text>
</comment>
<dbReference type="InterPro" id="IPR029028">
    <property type="entry name" value="Alpha/beta_knot_MTases"/>
</dbReference>
<comment type="catalytic activity">
    <reaction evidence="5">
        <text>pseudouridine(1915) in 23S rRNA + S-adenosyl-L-methionine = N(3)-methylpseudouridine(1915) in 23S rRNA + S-adenosyl-L-homocysteine + H(+)</text>
        <dbReference type="Rhea" id="RHEA:42752"/>
        <dbReference type="Rhea" id="RHEA-COMP:10221"/>
        <dbReference type="Rhea" id="RHEA-COMP:10222"/>
        <dbReference type="ChEBI" id="CHEBI:15378"/>
        <dbReference type="ChEBI" id="CHEBI:57856"/>
        <dbReference type="ChEBI" id="CHEBI:59789"/>
        <dbReference type="ChEBI" id="CHEBI:65314"/>
        <dbReference type="ChEBI" id="CHEBI:74486"/>
        <dbReference type="EC" id="2.1.1.177"/>
    </reaction>
</comment>
<proteinExistence type="inferred from homology"/>
<accession>A0ABT1W9L4</accession>
<dbReference type="EC" id="2.1.1.177" evidence="5"/>
<keyword evidence="2 5" id="KW-0808">Transferase</keyword>
<evidence type="ECO:0000256" key="2">
    <source>
        <dbReference type="ARBA" id="ARBA00022679"/>
    </source>
</evidence>
<keyword evidence="5" id="KW-0698">rRNA processing</keyword>
<feature type="binding site" evidence="5">
    <location>
        <position position="96"/>
    </location>
    <ligand>
        <name>S-adenosyl-L-methionine</name>
        <dbReference type="ChEBI" id="CHEBI:59789"/>
    </ligand>
</feature>
<keyword evidence="5" id="KW-0963">Cytoplasm</keyword>
<keyword evidence="1 5" id="KW-0489">Methyltransferase</keyword>
<comment type="subcellular location">
    <subcellularLocation>
        <location evidence="5">Cytoplasm</location>
    </subcellularLocation>
</comment>
<reference evidence="6 7" key="1">
    <citation type="submission" date="2022-06" db="EMBL/GenBank/DDBJ databases">
        <title>Endosaccharibacter gen. nov., sp. nov., endophytic bacteria isolated from sugarcane.</title>
        <authorList>
            <person name="Pitiwittayakul N."/>
            <person name="Yukphan P."/>
            <person name="Charoenyingcharoen P."/>
            <person name="Tanasupawat S."/>
        </authorList>
    </citation>
    <scope>NUCLEOTIDE SEQUENCE [LARGE SCALE GENOMIC DNA]</scope>
    <source>
        <strain evidence="6 7">KSS8</strain>
    </source>
</reference>
<dbReference type="Pfam" id="PF02590">
    <property type="entry name" value="SPOUT_MTase"/>
    <property type="match status" value="1"/>
</dbReference>
<sequence length="151" mass="16534">MRLIAVGRLRPGPERDLLERYRQRLQPKLDLVEVPEGRGAPGEIKRREAEALLAALPGGAFLVAMDEGGEQPDSLRFSARLEAWLGSGRPLCFMIGGAEGLDASVMARADARLSLGAMTWPHMLVRGLLAEQLYRARAISTGHPYHRAGRP</sequence>
<dbReference type="PANTHER" id="PTHR33603:SF1">
    <property type="entry name" value="RIBOSOMAL RNA LARGE SUBUNIT METHYLTRANSFERASE H"/>
    <property type="match status" value="1"/>
</dbReference>
<dbReference type="HAMAP" id="MF_00658">
    <property type="entry name" value="23SrRNA_methyltr_H"/>
    <property type="match status" value="1"/>
</dbReference>
<comment type="subunit">
    <text evidence="5">Homodimer.</text>
</comment>
<evidence type="ECO:0000256" key="4">
    <source>
        <dbReference type="ARBA" id="ARBA00038303"/>
    </source>
</evidence>
<keyword evidence="7" id="KW-1185">Reference proteome</keyword>
<dbReference type="InterPro" id="IPR029026">
    <property type="entry name" value="tRNA_m1G_MTases_N"/>
</dbReference>
<evidence type="ECO:0000256" key="5">
    <source>
        <dbReference type="HAMAP-Rule" id="MF_00658"/>
    </source>
</evidence>
<gene>
    <name evidence="5" type="primary">rlmH</name>
    <name evidence="6" type="ORF">NFI95_14135</name>
</gene>
<protein>
    <recommendedName>
        <fullName evidence="5">Ribosomal RNA large subunit methyltransferase H</fullName>
        <ecNumber evidence="5">2.1.1.177</ecNumber>
    </recommendedName>
    <alternativeName>
        <fullName evidence="5">23S rRNA (pseudouridine1915-N3)-methyltransferase</fullName>
    </alternativeName>
    <alternativeName>
        <fullName evidence="5">23S rRNA m3Psi1915 methyltransferase</fullName>
    </alternativeName>
    <alternativeName>
        <fullName evidence="5">rRNA (pseudouridine-N3-)-methyltransferase RlmH</fullName>
    </alternativeName>
</protein>
<keyword evidence="3 5" id="KW-0949">S-adenosyl-L-methionine</keyword>
<evidence type="ECO:0000256" key="1">
    <source>
        <dbReference type="ARBA" id="ARBA00022603"/>
    </source>
</evidence>
<dbReference type="PIRSF" id="PIRSF004505">
    <property type="entry name" value="MT_bac"/>
    <property type="match status" value="1"/>
</dbReference>
<organism evidence="6 7">
    <name type="scientific">Endosaccharibacter trunci</name>
    <dbReference type="NCBI Taxonomy" id="2812733"/>
    <lineage>
        <taxon>Bacteria</taxon>
        <taxon>Pseudomonadati</taxon>
        <taxon>Pseudomonadota</taxon>
        <taxon>Alphaproteobacteria</taxon>
        <taxon>Acetobacterales</taxon>
        <taxon>Acetobacteraceae</taxon>
        <taxon>Endosaccharibacter</taxon>
    </lineage>
</organism>
<dbReference type="Proteomes" id="UP001524587">
    <property type="component" value="Unassembled WGS sequence"/>
</dbReference>
<dbReference type="PANTHER" id="PTHR33603">
    <property type="entry name" value="METHYLTRANSFERASE"/>
    <property type="match status" value="1"/>
</dbReference>
<dbReference type="Gene3D" id="3.40.1280.10">
    <property type="match status" value="1"/>
</dbReference>
<comment type="caution">
    <text evidence="6">The sequence shown here is derived from an EMBL/GenBank/DDBJ whole genome shotgun (WGS) entry which is preliminary data.</text>
</comment>
<evidence type="ECO:0000313" key="6">
    <source>
        <dbReference type="EMBL" id="MCQ8279581.1"/>
    </source>
</evidence>
<feature type="binding site" evidence="5">
    <location>
        <begin position="115"/>
        <end position="120"/>
    </location>
    <ligand>
        <name>S-adenosyl-L-methionine</name>
        <dbReference type="ChEBI" id="CHEBI:59789"/>
    </ligand>
</feature>
<evidence type="ECO:0000256" key="3">
    <source>
        <dbReference type="ARBA" id="ARBA00022691"/>
    </source>
</evidence>